<evidence type="ECO:0000313" key="2">
    <source>
        <dbReference type="Proteomes" id="UP000033945"/>
    </source>
</evidence>
<sequence length="84" mass="9654">MTHFTRHALEKFEVLKRHGVSVTNDKVAAILNNPNVIDYSRLPLLIAQGELDAKHVLRVVFKKEHEVIVVITFYPARKDKYGKS</sequence>
<name>A0A0G1IVR1_9BACT</name>
<gene>
    <name evidence="1" type="ORF">UW55_C0006G0019</name>
</gene>
<evidence type="ECO:0000313" key="1">
    <source>
        <dbReference type="EMBL" id="KKT63150.1"/>
    </source>
</evidence>
<organism evidence="1 2">
    <name type="scientific">Candidatus Giovannonibacteria bacterium GW2011_GWA2_44_26</name>
    <dbReference type="NCBI Taxonomy" id="1618648"/>
    <lineage>
        <taxon>Bacteria</taxon>
        <taxon>Candidatus Giovannoniibacteriota</taxon>
    </lineage>
</organism>
<reference evidence="1 2" key="1">
    <citation type="journal article" date="2015" name="Nature">
        <title>rRNA introns, odd ribosomes, and small enigmatic genomes across a large radiation of phyla.</title>
        <authorList>
            <person name="Brown C.T."/>
            <person name="Hug L.A."/>
            <person name="Thomas B.C."/>
            <person name="Sharon I."/>
            <person name="Castelle C.J."/>
            <person name="Singh A."/>
            <person name="Wilkins M.J."/>
            <person name="Williams K.H."/>
            <person name="Banfield J.F."/>
        </authorList>
    </citation>
    <scope>NUCLEOTIDE SEQUENCE [LARGE SCALE GENOMIC DNA]</scope>
</reference>
<evidence type="ECO:0008006" key="3">
    <source>
        <dbReference type="Google" id="ProtNLM"/>
    </source>
</evidence>
<dbReference type="EMBL" id="LCIT01000006">
    <property type="protein sequence ID" value="KKT63150.1"/>
    <property type="molecule type" value="Genomic_DNA"/>
</dbReference>
<dbReference type="AlphaFoldDB" id="A0A0G1IVR1"/>
<protein>
    <recommendedName>
        <fullName evidence="3">DUF4258 domain-containing protein</fullName>
    </recommendedName>
</protein>
<proteinExistence type="predicted"/>
<comment type="caution">
    <text evidence="1">The sequence shown here is derived from an EMBL/GenBank/DDBJ whole genome shotgun (WGS) entry which is preliminary data.</text>
</comment>
<accession>A0A0G1IVR1</accession>
<dbReference type="Proteomes" id="UP000033945">
    <property type="component" value="Unassembled WGS sequence"/>
</dbReference>